<accession>A0A9Q8V9Y8</accession>
<sequence>MRPTLLVIVSILRSQSVALVAPLKGYGVVIPQWEVEVSPAGPKAALNGTIEHVHEELVKLNPDWDATYLNDSLSTLQRRNVFGSSPGYFCRRRWGDALASEIRIGIRYLRGVHGRPTNGPGWGTCSRVSCSWNSAIWWCNDNKEAKTLGSFGDIADGAQWVLDHCSKRQYEASNNIVTSGQVFHKDNWNVIVTKDTKAC</sequence>
<protein>
    <submittedName>
        <fullName evidence="2">Uncharacterized protein</fullName>
    </submittedName>
</protein>
<dbReference type="AlphaFoldDB" id="A0A9Q8V9Y8"/>
<evidence type="ECO:0000313" key="3">
    <source>
        <dbReference type="Proteomes" id="UP000829364"/>
    </source>
</evidence>
<evidence type="ECO:0000256" key="1">
    <source>
        <dbReference type="SAM" id="SignalP"/>
    </source>
</evidence>
<dbReference type="OrthoDB" id="3552888at2759"/>
<dbReference type="GeneID" id="72065581"/>
<feature type="chain" id="PRO_5040330108" evidence="1">
    <location>
        <begin position="19"/>
        <end position="199"/>
    </location>
</feature>
<dbReference type="Proteomes" id="UP000829364">
    <property type="component" value="Chromosome 3"/>
</dbReference>
<evidence type="ECO:0000313" key="2">
    <source>
        <dbReference type="EMBL" id="UNI17267.1"/>
    </source>
</evidence>
<dbReference type="RefSeq" id="XP_047840748.1">
    <property type="nucleotide sequence ID" value="XM_047984773.1"/>
</dbReference>
<name>A0A9Q8V9Y8_9HYPO</name>
<keyword evidence="1" id="KW-0732">Signal</keyword>
<dbReference type="PANTHER" id="PTHR35605:SF1">
    <property type="entry name" value="ECP2 EFFECTOR PROTEIN DOMAIN-CONTAINING PROTEIN-RELATED"/>
    <property type="match status" value="1"/>
</dbReference>
<organism evidence="2 3">
    <name type="scientific">Purpureocillium takamizusanense</name>
    <dbReference type="NCBI Taxonomy" id="2060973"/>
    <lineage>
        <taxon>Eukaryota</taxon>
        <taxon>Fungi</taxon>
        <taxon>Dikarya</taxon>
        <taxon>Ascomycota</taxon>
        <taxon>Pezizomycotina</taxon>
        <taxon>Sordariomycetes</taxon>
        <taxon>Hypocreomycetidae</taxon>
        <taxon>Hypocreales</taxon>
        <taxon>Ophiocordycipitaceae</taxon>
        <taxon>Purpureocillium</taxon>
    </lineage>
</organism>
<reference evidence="2" key="1">
    <citation type="submission" date="2021-11" db="EMBL/GenBank/DDBJ databases">
        <title>Purpureocillium_takamizusanense_genome.</title>
        <authorList>
            <person name="Nguyen N.-H."/>
        </authorList>
    </citation>
    <scope>NUCLEOTIDE SEQUENCE</scope>
    <source>
        <strain evidence="2">PT3</strain>
    </source>
</reference>
<dbReference type="PANTHER" id="PTHR35605">
    <property type="entry name" value="ECP2 EFFECTOR PROTEIN DOMAIN-CONTAINING PROTEIN-RELATED"/>
    <property type="match status" value="1"/>
</dbReference>
<keyword evidence="3" id="KW-1185">Reference proteome</keyword>
<dbReference type="KEGG" id="ptkz:JDV02_003624"/>
<proteinExistence type="predicted"/>
<gene>
    <name evidence="2" type="ORF">JDV02_003624</name>
</gene>
<dbReference type="EMBL" id="CP086356">
    <property type="protein sequence ID" value="UNI17267.1"/>
    <property type="molecule type" value="Genomic_DNA"/>
</dbReference>
<feature type="signal peptide" evidence="1">
    <location>
        <begin position="1"/>
        <end position="18"/>
    </location>
</feature>